<organism evidence="5 6">
    <name type="scientific">Formosa sediminum</name>
    <dbReference type="NCBI Taxonomy" id="2594004"/>
    <lineage>
        <taxon>Bacteria</taxon>
        <taxon>Pseudomonadati</taxon>
        <taxon>Bacteroidota</taxon>
        <taxon>Flavobacteriia</taxon>
        <taxon>Flavobacteriales</taxon>
        <taxon>Flavobacteriaceae</taxon>
        <taxon>Formosa</taxon>
    </lineage>
</organism>
<dbReference type="InterPro" id="IPR015883">
    <property type="entry name" value="Glyco_hydro_20_cat"/>
</dbReference>
<dbReference type="OrthoDB" id="9763537at2"/>
<keyword evidence="2 5" id="KW-0378">Hydrolase</keyword>
<proteinExistence type="inferred from homology"/>
<protein>
    <submittedName>
        <fullName evidence="5">Family 20 glycosylhydrolase</fullName>
    </submittedName>
</protein>
<name>A0A516GUL3_9FLAO</name>
<keyword evidence="3" id="KW-0732">Signal</keyword>
<dbReference type="RefSeq" id="WP_143382093.1">
    <property type="nucleotide sequence ID" value="NZ_CP041637.1"/>
</dbReference>
<dbReference type="Gene3D" id="3.20.20.80">
    <property type="entry name" value="Glycosidases"/>
    <property type="match status" value="1"/>
</dbReference>
<keyword evidence="6" id="KW-1185">Reference proteome</keyword>
<accession>A0A516GUL3</accession>
<sequence>MKPKHIFRILLFTVLFCFQFNLSAQNNTQITTFNEFNIKGFHLDLRIQVMTPKALQEFADTLSSFGINTLVLEWEGTFPFEKHATISNEFSYTKDEITSFIAHCKSIGIQVIPLQQTLGHVEYILRHPRYTNLKEDKKDISQLCPMEVLDNRALFTSLFTELASMHDSDYIHIGGDETNLLGHCEKCKAKVSEESTSKLFVDHMKMITNIVISLGKKPVMWADIILKHPEAAHELPKETIFIDWNYGWKINYFGDIPNLQHMGFTFWGAPAIRSHPDNWYVTDWTTHFNNQRDFIPYARQSDYKGIIMTSWSTTGLYGFTWDVGYDVMDMVQIRNTYPLSGFRILIASYAEALSTKTPINPETFVLKYGKDRFGLSTEEAHTLWQFLSQKPELVANGKLLDAAYIAKTKAAYNIAKSKLLKIEPLKNESEFNHLKLMAEFRIQYLNFKEVEAAYNAETYRPSQNPELVKQLDKILEKAKTLDKKFIALNKDFLYDAELNEQNAIRVQAVKGLRDRLTKLK</sequence>
<dbReference type="PANTHER" id="PTHR21040:SF8">
    <property type="entry name" value="BCDNA.GH04120"/>
    <property type="match status" value="1"/>
</dbReference>
<evidence type="ECO:0000256" key="1">
    <source>
        <dbReference type="ARBA" id="ARBA00006285"/>
    </source>
</evidence>
<dbReference type="KEGG" id="fop:FNB79_14785"/>
<dbReference type="GO" id="GO:0005975">
    <property type="term" value="P:carbohydrate metabolic process"/>
    <property type="evidence" value="ECO:0007669"/>
    <property type="project" value="InterPro"/>
</dbReference>
<dbReference type="Pfam" id="PF00728">
    <property type="entry name" value="Glyco_hydro_20"/>
    <property type="match status" value="1"/>
</dbReference>
<evidence type="ECO:0000313" key="5">
    <source>
        <dbReference type="EMBL" id="QDO95185.1"/>
    </source>
</evidence>
<dbReference type="AlphaFoldDB" id="A0A516GUL3"/>
<feature type="signal peptide" evidence="3">
    <location>
        <begin position="1"/>
        <end position="24"/>
    </location>
</feature>
<gene>
    <name evidence="5" type="ORF">FNB79_14785</name>
</gene>
<dbReference type="SUPFAM" id="SSF51445">
    <property type="entry name" value="(Trans)glycosidases"/>
    <property type="match status" value="1"/>
</dbReference>
<dbReference type="PANTHER" id="PTHR21040">
    <property type="entry name" value="BCDNA.GH04120"/>
    <property type="match status" value="1"/>
</dbReference>
<feature type="domain" description="Glycoside hydrolase family 20 catalytic" evidence="4">
    <location>
        <begin position="88"/>
        <end position="246"/>
    </location>
</feature>
<feature type="chain" id="PRO_5021781684" evidence="3">
    <location>
        <begin position="25"/>
        <end position="520"/>
    </location>
</feature>
<evidence type="ECO:0000313" key="6">
    <source>
        <dbReference type="Proteomes" id="UP000319209"/>
    </source>
</evidence>
<evidence type="ECO:0000259" key="4">
    <source>
        <dbReference type="Pfam" id="PF00728"/>
    </source>
</evidence>
<evidence type="ECO:0000256" key="2">
    <source>
        <dbReference type="ARBA" id="ARBA00022801"/>
    </source>
</evidence>
<comment type="similarity">
    <text evidence="1">Belongs to the glycosyl hydrolase 20 family.</text>
</comment>
<dbReference type="EMBL" id="CP041637">
    <property type="protein sequence ID" value="QDO95185.1"/>
    <property type="molecule type" value="Genomic_DNA"/>
</dbReference>
<evidence type="ECO:0000256" key="3">
    <source>
        <dbReference type="SAM" id="SignalP"/>
    </source>
</evidence>
<dbReference type="InterPro" id="IPR038901">
    <property type="entry name" value="HEXDC-like"/>
</dbReference>
<dbReference type="GO" id="GO:0004563">
    <property type="term" value="F:beta-N-acetylhexosaminidase activity"/>
    <property type="evidence" value="ECO:0007669"/>
    <property type="project" value="UniProtKB-ARBA"/>
</dbReference>
<dbReference type="Proteomes" id="UP000319209">
    <property type="component" value="Chromosome"/>
</dbReference>
<dbReference type="InterPro" id="IPR017853">
    <property type="entry name" value="GH"/>
</dbReference>
<reference evidence="5 6" key="1">
    <citation type="submission" date="2019-07" db="EMBL/GenBank/DDBJ databases">
        <title>Genome sequencing for Formosa sp. PS13.</title>
        <authorList>
            <person name="Park S.-J."/>
        </authorList>
    </citation>
    <scope>NUCLEOTIDE SEQUENCE [LARGE SCALE GENOMIC DNA]</scope>
    <source>
        <strain evidence="5 6">PS13</strain>
    </source>
</reference>